<feature type="coiled-coil region" evidence="2">
    <location>
        <begin position="554"/>
        <end position="623"/>
    </location>
</feature>
<evidence type="ECO:0000313" key="5">
    <source>
        <dbReference type="Proteomes" id="UP000077202"/>
    </source>
</evidence>
<dbReference type="GO" id="GO:0019905">
    <property type="term" value="F:syntaxin binding"/>
    <property type="evidence" value="ECO:0007669"/>
    <property type="project" value="InterPro"/>
</dbReference>
<evidence type="ECO:0008006" key="6">
    <source>
        <dbReference type="Google" id="ProtNLM"/>
    </source>
</evidence>
<dbReference type="PANTHER" id="PTHR16127">
    <property type="entry name" value="TAXILIN"/>
    <property type="match status" value="1"/>
</dbReference>
<name>A0A176WRE8_MARPO</name>
<evidence type="ECO:0000256" key="3">
    <source>
        <dbReference type="SAM" id="MobiDB-lite"/>
    </source>
</evidence>
<feature type="compositionally biased region" description="Basic and acidic residues" evidence="3">
    <location>
        <begin position="192"/>
        <end position="204"/>
    </location>
</feature>
<dbReference type="PANTHER" id="PTHR16127:SF13">
    <property type="entry name" value="GH01188P"/>
    <property type="match status" value="1"/>
</dbReference>
<reference evidence="4" key="1">
    <citation type="submission" date="2016-03" db="EMBL/GenBank/DDBJ databases">
        <title>Mechanisms controlling the formation of the plant cell surface in tip-growing cells are functionally conserved among land plants.</title>
        <authorList>
            <person name="Honkanen S."/>
            <person name="Jones V.A."/>
            <person name="Morieri G."/>
            <person name="Champion C."/>
            <person name="Hetherington A.J."/>
            <person name="Kelly S."/>
            <person name="Saint-Marcoux D."/>
            <person name="Proust H."/>
            <person name="Prescott H."/>
            <person name="Dolan L."/>
        </authorList>
    </citation>
    <scope>NUCLEOTIDE SEQUENCE [LARGE SCALE GENOMIC DNA]</scope>
    <source>
        <tissue evidence="4">Whole gametophyte</tissue>
    </source>
</reference>
<accession>A0A176WRE8</accession>
<keyword evidence="2" id="KW-0175">Coiled coil</keyword>
<gene>
    <name evidence="4" type="ORF">AXG93_1154s1630</name>
</gene>
<comment type="similarity">
    <text evidence="1">Belongs to the taxilin family.</text>
</comment>
<evidence type="ECO:0000256" key="2">
    <source>
        <dbReference type="SAM" id="Coils"/>
    </source>
</evidence>
<dbReference type="InterPro" id="IPR026183">
    <property type="entry name" value="Taxilin_fam"/>
</dbReference>
<dbReference type="AlphaFoldDB" id="A0A176WRE8"/>
<dbReference type="Pfam" id="PF09728">
    <property type="entry name" value="Taxilin"/>
    <property type="match status" value="1"/>
</dbReference>
<sequence>MESPANSPPVLVSASKSIELHARKLFDEEVLGDGLVERSTNTELVNKLPDAESLCDGFVECDTDTEPVRKLVDAEAARDGFVECSTNAELVDKLPDAEALSEGFVDGTTETTVSFGFSSGETKPPLDDASTGLLEVPCSSEGMIPARPVDPPDLSNASPTLITLPMRAVPLATEIEDYAAVSGQGSETTDAPLDRTNDEREKNRKFPVLLSEGESPVYDNSSDVVPRFNCEETLVRPDFSEPNGLESEKDSGSDSEGDDFQRASSSNAKHVLSAKEKINPLTDEPLQGILESKIAELENACTGTFKSEDDDSKSGMLRFYFKVRKRQLKEMRALVEGTDRSSEEKLRHLNAKYVQQVAETRKMEKEFVTLNRKCKQVNKEKDTLYAELTKSTALRQKLESLCRELQRQNKMLLDDSKRVASEEEQKRQELSGKFHSTVKDITSKLEEQGDERLRQLEENELLREKLKHFTQQYDIREQHFAHQLRTKSLEYQLLEVKLKQQEDLYSQSESKSRMYSEQIAQLLKTEQELRSQLALYGDKFEQFQETLTKSNEVFATFKSEMEKMSKTVKRLEKENLSLKKKCEKSDVSLIELLGERDVLKKQLQTTKTQKEKLEGLCRSLQSERKQQLVSVETSNSFLPSQLVCDNDLQDECLVHSCRVPKDGEKQYCSKDDSALGTAAFFLAFVFVKQAGLSIVPSFEMSSLPSFSLSKRVYQVYQALKCLAALCLPSYTLPDSETFS</sequence>
<evidence type="ECO:0000313" key="4">
    <source>
        <dbReference type="EMBL" id="OAE35708.1"/>
    </source>
</evidence>
<protein>
    <recommendedName>
        <fullName evidence="6">Beta-taxilin</fullName>
    </recommendedName>
</protein>
<keyword evidence="5" id="KW-1185">Reference proteome</keyword>
<feature type="coiled-coil region" evidence="2">
    <location>
        <begin position="360"/>
        <end position="433"/>
    </location>
</feature>
<feature type="compositionally biased region" description="Basic and acidic residues" evidence="3">
    <location>
        <begin position="229"/>
        <end position="239"/>
    </location>
</feature>
<comment type="caution">
    <text evidence="4">The sequence shown here is derived from an EMBL/GenBank/DDBJ whole genome shotgun (WGS) entry which is preliminary data.</text>
</comment>
<dbReference type="EMBL" id="LVLJ01000095">
    <property type="protein sequence ID" value="OAE35708.1"/>
    <property type="molecule type" value="Genomic_DNA"/>
</dbReference>
<evidence type="ECO:0000256" key="1">
    <source>
        <dbReference type="ARBA" id="ARBA00009550"/>
    </source>
</evidence>
<dbReference type="Proteomes" id="UP000077202">
    <property type="component" value="Unassembled WGS sequence"/>
</dbReference>
<feature type="region of interest" description="Disordered" evidence="3">
    <location>
        <begin position="180"/>
        <end position="275"/>
    </location>
</feature>
<proteinExistence type="inferred from homology"/>
<organism evidence="4 5">
    <name type="scientific">Marchantia polymorpha subsp. ruderalis</name>
    <dbReference type="NCBI Taxonomy" id="1480154"/>
    <lineage>
        <taxon>Eukaryota</taxon>
        <taxon>Viridiplantae</taxon>
        <taxon>Streptophyta</taxon>
        <taxon>Embryophyta</taxon>
        <taxon>Marchantiophyta</taxon>
        <taxon>Marchantiopsida</taxon>
        <taxon>Marchantiidae</taxon>
        <taxon>Marchantiales</taxon>
        <taxon>Marchantiaceae</taxon>
        <taxon>Marchantia</taxon>
    </lineage>
</organism>